<feature type="domain" description="Aldehyde dehydrogenase" evidence="4">
    <location>
        <begin position="89"/>
        <end position="542"/>
    </location>
</feature>
<sequence length="548" mass="56748">MTPPVSPPGGRDDVPPGGRDDVPPGGRDDAPSVGVPPAPPGGVPPASSVGVPPAPSGGVPPTPPEDDPPTPPVPPDRLPVGDGWVPAPRTGPVTFPYDGEEFARAPVGDPDLARRAVEHAAAVRPRVAKLASRVRRQVLGGVAADLVDVAGPMEELLVRETGKPRIDCRTEVRRAVATWQAAADEVVHIHGETVPLDLLPSGDGMFGFWTRRPVGVVVGIAGFNYPMMLASHKIAPALAAGCPVIVKPAPATPLATLWLVHLVRERLTAAGAPAGAVQLVTGDSEVGRALTTHPEVAAVSFTGSAAVGHRIARDAAPRKVVLELGSNAALVVAADADLDAAADAVARGGYYASGQACIAVQRVIAVAEIAGELERRIAERLPGVVVGDPREERTRVAALIDEAATERVLTWIDRARAAGARLVAGGTRVGRCVAPTLLAEVPDGQPAWDEEIFGPVVALRTVPDLEAAYDLVNAGRYGLHAAVFTRGLDAAFRALDVLDVGGVVINEMPGYRSDVAPYGGVKDSGLGREGPRFAIEELTVTRMAVIRP</sequence>
<dbReference type="InterPro" id="IPR015590">
    <property type="entry name" value="Aldehyde_DH_dom"/>
</dbReference>
<proteinExistence type="inferred from homology"/>
<comment type="similarity">
    <text evidence="1">Belongs to the aldehyde dehydrogenase family.</text>
</comment>
<evidence type="ECO:0000256" key="3">
    <source>
        <dbReference type="SAM" id="MobiDB-lite"/>
    </source>
</evidence>
<dbReference type="InterPro" id="IPR016162">
    <property type="entry name" value="Ald_DH_N"/>
</dbReference>
<dbReference type="InterPro" id="IPR016161">
    <property type="entry name" value="Ald_DH/histidinol_DH"/>
</dbReference>
<dbReference type="Gene3D" id="3.40.309.10">
    <property type="entry name" value="Aldehyde Dehydrogenase, Chain A, domain 2"/>
    <property type="match status" value="1"/>
</dbReference>
<keyword evidence="6" id="KW-1185">Reference proteome</keyword>
<organism evidence="5 6">
    <name type="scientific">Streptomyces paromomycinus</name>
    <name type="common">Streptomyces rimosus subsp. paromomycinus</name>
    <dbReference type="NCBI Taxonomy" id="92743"/>
    <lineage>
        <taxon>Bacteria</taxon>
        <taxon>Bacillati</taxon>
        <taxon>Actinomycetota</taxon>
        <taxon>Actinomycetes</taxon>
        <taxon>Kitasatosporales</taxon>
        <taxon>Streptomycetaceae</taxon>
        <taxon>Streptomyces</taxon>
    </lineage>
</organism>
<feature type="compositionally biased region" description="Basic and acidic residues" evidence="3">
    <location>
        <begin position="10"/>
        <end position="30"/>
    </location>
</feature>
<dbReference type="Proteomes" id="UP000286746">
    <property type="component" value="Unassembled WGS sequence"/>
</dbReference>
<dbReference type="InterPro" id="IPR051020">
    <property type="entry name" value="ALDH-related_metabolic_enz"/>
</dbReference>
<dbReference type="EMBL" id="BHZD01000001">
    <property type="protein sequence ID" value="GCD47637.1"/>
    <property type="molecule type" value="Genomic_DNA"/>
</dbReference>
<dbReference type="SUPFAM" id="SSF53720">
    <property type="entry name" value="ALDH-like"/>
    <property type="match status" value="1"/>
</dbReference>
<dbReference type="Pfam" id="PF00171">
    <property type="entry name" value="Aldedh"/>
    <property type="match status" value="1"/>
</dbReference>
<feature type="region of interest" description="Disordered" evidence="3">
    <location>
        <begin position="1"/>
        <end position="92"/>
    </location>
</feature>
<dbReference type="PANTHER" id="PTHR42991:SF1">
    <property type="entry name" value="ALDEHYDE DEHYDROGENASE"/>
    <property type="match status" value="1"/>
</dbReference>
<comment type="caution">
    <text evidence="5">The sequence shown here is derived from an EMBL/GenBank/DDBJ whole genome shotgun (WGS) entry which is preliminary data.</text>
</comment>
<feature type="compositionally biased region" description="Pro residues" evidence="3">
    <location>
        <begin position="52"/>
        <end position="77"/>
    </location>
</feature>
<dbReference type="InterPro" id="IPR016163">
    <property type="entry name" value="Ald_DH_C"/>
</dbReference>
<dbReference type="Gene3D" id="3.40.605.10">
    <property type="entry name" value="Aldehyde Dehydrogenase, Chain A, domain 1"/>
    <property type="match status" value="1"/>
</dbReference>
<dbReference type="PANTHER" id="PTHR42991">
    <property type="entry name" value="ALDEHYDE DEHYDROGENASE"/>
    <property type="match status" value="1"/>
</dbReference>
<feature type="compositionally biased region" description="Pro residues" evidence="3">
    <location>
        <begin position="34"/>
        <end position="43"/>
    </location>
</feature>
<reference evidence="5 6" key="1">
    <citation type="submission" date="2018-11" db="EMBL/GenBank/DDBJ databases">
        <title>Whole genome sequence of Streptomyces paromomycinus NBRC 15454(T).</title>
        <authorList>
            <person name="Komaki H."/>
            <person name="Tamura T."/>
        </authorList>
    </citation>
    <scope>NUCLEOTIDE SEQUENCE [LARGE SCALE GENOMIC DNA]</scope>
    <source>
        <strain evidence="5 6">NBRC 15454</strain>
    </source>
</reference>
<evidence type="ECO:0000313" key="5">
    <source>
        <dbReference type="EMBL" id="GCD47637.1"/>
    </source>
</evidence>
<keyword evidence="2" id="KW-0560">Oxidoreductase</keyword>
<protein>
    <submittedName>
        <fullName evidence="5">Aldehyde dehydrogenase</fullName>
    </submittedName>
</protein>
<dbReference type="GO" id="GO:0008911">
    <property type="term" value="F:lactaldehyde dehydrogenase (NAD+) activity"/>
    <property type="evidence" value="ECO:0007669"/>
    <property type="project" value="TreeGrafter"/>
</dbReference>
<name>A0A401WE87_STREY</name>
<evidence type="ECO:0000256" key="2">
    <source>
        <dbReference type="ARBA" id="ARBA00023002"/>
    </source>
</evidence>
<accession>A0A401WE87</accession>
<gene>
    <name evidence="5" type="ORF">GKJPGBOP_07430</name>
</gene>
<evidence type="ECO:0000256" key="1">
    <source>
        <dbReference type="ARBA" id="ARBA00009986"/>
    </source>
</evidence>
<evidence type="ECO:0000313" key="6">
    <source>
        <dbReference type="Proteomes" id="UP000286746"/>
    </source>
</evidence>
<dbReference type="AlphaFoldDB" id="A0A401WE87"/>
<evidence type="ECO:0000259" key="4">
    <source>
        <dbReference type="Pfam" id="PF00171"/>
    </source>
</evidence>